<geneLocation type="plasmid" evidence="4">
    <name>pMaq22A_1p DNA</name>
</geneLocation>
<dbReference type="InterPro" id="IPR018537">
    <property type="entry name" value="Peptidoglycan-bd_3"/>
</dbReference>
<dbReference type="InterPro" id="IPR008565">
    <property type="entry name" value="TtsA-like_GH18_dom"/>
</dbReference>
<protein>
    <submittedName>
        <fullName evidence="3">Uncharacterized protein</fullName>
    </submittedName>
</protein>
<reference evidence="3 4" key="1">
    <citation type="journal article" date="2015" name="Genome Announc.">
        <title>Complete Genome Sequence of Methylobacterium aquaticum Strain 22A, Isolated from Racomitrium japonicum Moss.</title>
        <authorList>
            <person name="Tani A."/>
            <person name="Ogura Y."/>
            <person name="Hayashi T."/>
            <person name="Kimbara K."/>
        </authorList>
    </citation>
    <scope>NUCLEOTIDE SEQUENCE [LARGE SCALE GENOMIC DNA]</scope>
    <source>
        <strain evidence="3 4">MA-22A</strain>
        <plasmid evidence="4">Plasmid pMaq22A_1p DNA</plasmid>
    </source>
</reference>
<dbReference type="InterPro" id="IPR023346">
    <property type="entry name" value="Lysozyme-like_dom_sf"/>
</dbReference>
<keyword evidence="3" id="KW-0614">Plasmid</keyword>
<dbReference type="Pfam" id="PF05838">
    <property type="entry name" value="Glyco_hydro_108"/>
    <property type="match status" value="1"/>
</dbReference>
<dbReference type="Gene3D" id="1.20.141.10">
    <property type="entry name" value="Chitosanase, subunit A, domain 1"/>
    <property type="match status" value="1"/>
</dbReference>
<gene>
    <name evidence="3" type="primary">zliS</name>
    <name evidence="3" type="ORF">Maq22A_1p36605</name>
</gene>
<dbReference type="KEGG" id="maqu:Maq22A_1p36605"/>
<proteinExistence type="predicted"/>
<organism evidence="3 4">
    <name type="scientific">Methylobacterium aquaticum</name>
    <dbReference type="NCBI Taxonomy" id="270351"/>
    <lineage>
        <taxon>Bacteria</taxon>
        <taxon>Pseudomonadati</taxon>
        <taxon>Pseudomonadota</taxon>
        <taxon>Alphaproteobacteria</taxon>
        <taxon>Hyphomicrobiales</taxon>
        <taxon>Methylobacteriaceae</taxon>
        <taxon>Methylobacterium</taxon>
    </lineage>
</organism>
<dbReference type="EMBL" id="AP014705">
    <property type="protein sequence ID" value="BAQ49521.1"/>
    <property type="molecule type" value="Genomic_DNA"/>
</dbReference>
<dbReference type="OrthoDB" id="9815229at2"/>
<dbReference type="CDD" id="cd13926">
    <property type="entry name" value="N-acetylmuramidase_GH108"/>
    <property type="match status" value="1"/>
</dbReference>
<dbReference type="PATRIC" id="fig|270351.10.peg.6600"/>
<dbReference type="Pfam" id="PF09374">
    <property type="entry name" value="PG_binding_3"/>
    <property type="match status" value="1"/>
</dbReference>
<reference evidence="4" key="2">
    <citation type="submission" date="2015-01" db="EMBL/GenBank/DDBJ databases">
        <title>Complete genome sequence of Methylobacterium aquaticum strain 22A.</title>
        <authorList>
            <person name="Tani A."/>
            <person name="Ogura Y."/>
            <person name="Hayashi T."/>
        </authorList>
    </citation>
    <scope>NUCLEOTIDE SEQUENCE [LARGE SCALE GENOMIC DNA]</scope>
    <source>
        <strain evidence="4">MA-22A</strain>
        <plasmid evidence="4">Plasmid pMaq22A_1p DNA</plasmid>
    </source>
</reference>
<evidence type="ECO:0000313" key="4">
    <source>
        <dbReference type="Proteomes" id="UP000061432"/>
    </source>
</evidence>
<dbReference type="SUPFAM" id="SSF53955">
    <property type="entry name" value="Lysozyme-like"/>
    <property type="match status" value="1"/>
</dbReference>
<accession>A0A0C6F9P7</accession>
<feature type="domain" description="Peptidoglycan binding" evidence="2">
    <location>
        <begin position="98"/>
        <end position="159"/>
    </location>
</feature>
<name>A0A0C6F9P7_9HYPH</name>
<evidence type="ECO:0000313" key="3">
    <source>
        <dbReference type="EMBL" id="BAQ49521.1"/>
    </source>
</evidence>
<sequence length="191" mass="20206">MTASTFERALPLVLKHEGGWSDDPHDPGGATNLGVTIGTLSLWLGRPATKAEVKALTVATVAPIYRRNYWDAVQADALPPGLGYALFDFAVNSGKKRAVIGLQRALKVADDGRLGPLTLAAVATHKPADLIDALCDGRLAFLRALSTWPRFGKGWDRRVEEVRKAALAMAAEPVAPADAAKCPTCGKPLAA</sequence>
<dbReference type="AlphaFoldDB" id="A0A0C6F9P7"/>
<evidence type="ECO:0000259" key="2">
    <source>
        <dbReference type="Pfam" id="PF09374"/>
    </source>
</evidence>
<feature type="domain" description="TtsA-like Glycoside hydrolase family 108" evidence="1">
    <location>
        <begin position="12"/>
        <end position="94"/>
    </location>
</feature>
<dbReference type="RefSeq" id="WP_060850563.1">
    <property type="nucleotide sequence ID" value="NZ_AP014705.1"/>
</dbReference>
<evidence type="ECO:0000259" key="1">
    <source>
        <dbReference type="Pfam" id="PF05838"/>
    </source>
</evidence>
<dbReference type="Proteomes" id="UP000061432">
    <property type="component" value="Plasmid pMaq22A_1p"/>
</dbReference>